<organism evidence="2">
    <name type="scientific">viral metagenome</name>
    <dbReference type="NCBI Taxonomy" id="1070528"/>
    <lineage>
        <taxon>unclassified sequences</taxon>
        <taxon>metagenomes</taxon>
        <taxon>organismal metagenomes</taxon>
    </lineage>
</organism>
<dbReference type="EMBL" id="MN740294">
    <property type="protein sequence ID" value="QHT98573.1"/>
    <property type="molecule type" value="Genomic_DNA"/>
</dbReference>
<reference evidence="2" key="1">
    <citation type="journal article" date="2020" name="Nature">
        <title>Giant virus diversity and host interactions through global metagenomics.</title>
        <authorList>
            <person name="Schulz F."/>
            <person name="Roux S."/>
            <person name="Paez-Espino D."/>
            <person name="Jungbluth S."/>
            <person name="Walsh D.A."/>
            <person name="Denef V.J."/>
            <person name="McMahon K.D."/>
            <person name="Konstantinidis K.T."/>
            <person name="Eloe-Fadrosh E.A."/>
            <person name="Kyrpides N.C."/>
            <person name="Woyke T."/>
        </authorList>
    </citation>
    <scope>NUCLEOTIDE SEQUENCE</scope>
    <source>
        <strain evidence="2">GVMAG-M-3300025676-16</strain>
    </source>
</reference>
<feature type="transmembrane region" description="Helical" evidence="1">
    <location>
        <begin position="179"/>
        <end position="199"/>
    </location>
</feature>
<evidence type="ECO:0000313" key="2">
    <source>
        <dbReference type="EMBL" id="QHT98573.1"/>
    </source>
</evidence>
<keyword evidence="1" id="KW-0472">Membrane</keyword>
<sequence>MNNNSFYENLGMYTSCKTIYDKEKNKMVNSTTTDVFKCCVEQCKPPVKFCNEFCNQDTDHLEPKETCKKKCDIQLDMCIDTCKLSSEHTLPFNNFYKNCISNSCKSTKDYECINKNKHKIKNCCMDNCTPTRSLTCHKYCDYFEKFFSKNTKQDINNTLSVNTVENLPTKTSKCKNKKLWIILSIFFTFVSILLIFLIIKS</sequence>
<accession>A0A6C0J4J8</accession>
<name>A0A6C0J4J8_9ZZZZ</name>
<keyword evidence="1" id="KW-1133">Transmembrane helix</keyword>
<proteinExistence type="predicted"/>
<protein>
    <submittedName>
        <fullName evidence="2">Uncharacterized protein</fullName>
    </submittedName>
</protein>
<keyword evidence="1" id="KW-0812">Transmembrane</keyword>
<evidence type="ECO:0000256" key="1">
    <source>
        <dbReference type="SAM" id="Phobius"/>
    </source>
</evidence>
<dbReference type="AlphaFoldDB" id="A0A6C0J4J8"/>